<dbReference type="Proteomes" id="UP000217785">
    <property type="component" value="Unassembled WGS sequence"/>
</dbReference>
<evidence type="ECO:0000256" key="1">
    <source>
        <dbReference type="ARBA" id="ARBA00022741"/>
    </source>
</evidence>
<dbReference type="GO" id="GO:0005525">
    <property type="term" value="F:GTP binding"/>
    <property type="evidence" value="ECO:0007669"/>
    <property type="project" value="UniProtKB-UniRule"/>
</dbReference>
<organism evidence="8 9">
    <name type="scientific">Effusibacillus lacus</name>
    <dbReference type="NCBI Taxonomy" id="1348429"/>
    <lineage>
        <taxon>Bacteria</taxon>
        <taxon>Bacillati</taxon>
        <taxon>Bacillota</taxon>
        <taxon>Bacilli</taxon>
        <taxon>Bacillales</taxon>
        <taxon>Alicyclobacillaceae</taxon>
        <taxon>Effusibacillus</taxon>
    </lineage>
</organism>
<evidence type="ECO:0000259" key="6">
    <source>
        <dbReference type="Pfam" id="PF03668"/>
    </source>
</evidence>
<protein>
    <submittedName>
        <fullName evidence="8">RNase adaptor protein RapZ</fullName>
    </submittedName>
</protein>
<gene>
    <name evidence="8" type="ORF">EFBL_2434</name>
</gene>
<feature type="binding site" evidence="4">
    <location>
        <begin position="12"/>
        <end position="19"/>
    </location>
    <ligand>
        <name>ATP</name>
        <dbReference type="ChEBI" id="CHEBI:30616"/>
    </ligand>
</feature>
<dbReference type="InterPro" id="IPR053930">
    <property type="entry name" value="RapZ-like_N"/>
</dbReference>
<feature type="coiled-coil region" evidence="5">
    <location>
        <begin position="70"/>
        <end position="97"/>
    </location>
</feature>
<evidence type="ECO:0000256" key="3">
    <source>
        <dbReference type="ARBA" id="ARBA00023134"/>
    </source>
</evidence>
<feature type="domain" description="RapZ-like N-terminal" evidence="6">
    <location>
        <begin position="6"/>
        <end position="161"/>
    </location>
</feature>
<dbReference type="OrthoDB" id="9784461at2"/>
<dbReference type="PANTHER" id="PTHR30448:SF0">
    <property type="entry name" value="RNASE ADAPTER PROTEIN RAPZ"/>
    <property type="match status" value="1"/>
</dbReference>
<dbReference type="InterPro" id="IPR053931">
    <property type="entry name" value="RapZ_C"/>
</dbReference>
<accession>A0A292YDZ7</accession>
<comment type="caution">
    <text evidence="8">The sequence shown here is derived from an EMBL/GenBank/DDBJ whole genome shotgun (WGS) entry which is preliminary data.</text>
</comment>
<dbReference type="Gene3D" id="3.40.50.300">
    <property type="entry name" value="P-loop containing nucleotide triphosphate hydrolases"/>
    <property type="match status" value="1"/>
</dbReference>
<dbReference type="GO" id="GO:0005524">
    <property type="term" value="F:ATP binding"/>
    <property type="evidence" value="ECO:0007669"/>
    <property type="project" value="UniProtKB-UniRule"/>
</dbReference>
<dbReference type="AlphaFoldDB" id="A0A292YDZ7"/>
<evidence type="ECO:0000256" key="4">
    <source>
        <dbReference type="HAMAP-Rule" id="MF_00636"/>
    </source>
</evidence>
<feature type="domain" description="RapZ C-terminal" evidence="7">
    <location>
        <begin position="169"/>
        <end position="286"/>
    </location>
</feature>
<dbReference type="PIRSF" id="PIRSF005052">
    <property type="entry name" value="P-loopkin"/>
    <property type="match status" value="1"/>
</dbReference>
<evidence type="ECO:0000259" key="7">
    <source>
        <dbReference type="Pfam" id="PF22740"/>
    </source>
</evidence>
<dbReference type="NCBIfam" id="NF003828">
    <property type="entry name" value="PRK05416.1"/>
    <property type="match status" value="1"/>
</dbReference>
<evidence type="ECO:0000313" key="9">
    <source>
        <dbReference type="Proteomes" id="UP000217785"/>
    </source>
</evidence>
<keyword evidence="2 4" id="KW-0067">ATP-binding</keyword>
<dbReference type="PANTHER" id="PTHR30448">
    <property type="entry name" value="RNASE ADAPTER PROTEIN RAPZ"/>
    <property type="match status" value="1"/>
</dbReference>
<dbReference type="InterPro" id="IPR027417">
    <property type="entry name" value="P-loop_NTPase"/>
</dbReference>
<keyword evidence="9" id="KW-1185">Reference proteome</keyword>
<dbReference type="HAMAP" id="MF_00636">
    <property type="entry name" value="RapZ_like"/>
    <property type="match status" value="1"/>
</dbReference>
<dbReference type="InterPro" id="IPR005337">
    <property type="entry name" value="RapZ-like"/>
</dbReference>
<dbReference type="Pfam" id="PF03668">
    <property type="entry name" value="RapZ-like_N"/>
    <property type="match status" value="1"/>
</dbReference>
<evidence type="ECO:0000256" key="5">
    <source>
        <dbReference type="SAM" id="Coils"/>
    </source>
</evidence>
<keyword evidence="1 4" id="KW-0547">Nucleotide-binding</keyword>
<dbReference type="RefSeq" id="WP_096182517.1">
    <property type="nucleotide sequence ID" value="NZ_BDUF01000064.1"/>
</dbReference>
<keyword evidence="5" id="KW-0175">Coiled coil</keyword>
<dbReference type="EMBL" id="BDUF01000064">
    <property type="protein sequence ID" value="GAX90792.1"/>
    <property type="molecule type" value="Genomic_DNA"/>
</dbReference>
<keyword evidence="3 4" id="KW-0342">GTP-binding</keyword>
<evidence type="ECO:0000313" key="8">
    <source>
        <dbReference type="EMBL" id="GAX90792.1"/>
    </source>
</evidence>
<reference evidence="9" key="1">
    <citation type="submission" date="2017-07" db="EMBL/GenBank/DDBJ databases">
        <title>Draft genome sequence of Effusibacillus lacus strain skLN1.</title>
        <authorList>
            <person name="Watanabe M."/>
            <person name="Kojima H."/>
            <person name="Fukui M."/>
        </authorList>
    </citation>
    <scope>NUCLEOTIDE SEQUENCE [LARGE SCALE GENOMIC DNA]</scope>
    <source>
        <strain evidence="9">skLN1</strain>
    </source>
</reference>
<feature type="binding site" evidence="4">
    <location>
        <begin position="63"/>
        <end position="66"/>
    </location>
    <ligand>
        <name>GTP</name>
        <dbReference type="ChEBI" id="CHEBI:37565"/>
    </ligand>
</feature>
<dbReference type="SUPFAM" id="SSF52540">
    <property type="entry name" value="P-loop containing nucleoside triphosphate hydrolases"/>
    <property type="match status" value="1"/>
</dbReference>
<proteinExistence type="inferred from homology"/>
<evidence type="ECO:0000256" key="2">
    <source>
        <dbReference type="ARBA" id="ARBA00022840"/>
    </source>
</evidence>
<sequence length="290" mass="33128">MHPSVKVLILTGLSGAGKSVALQSLEDLGYFCIDNLPPALIPKLGELVLQSDGKVSKVALVCDLRARAFDKELFEAVKELEERHQQLACQVLYLEADDETLVNRYKETRRRHPLAPDGRITEGISKERKKLEEIRGRADWIINTSKMKPSELKAMITERFTDSDTRRLHIHVISFGFKHGMPIDADLVFDVRFLPNPHYVESLRPLTGKNQEVYDYVMKWPVTQQFVEKLTDMVDFLLPHFEKEGKQQVVIAIGCTGGQHRSVSIAELLYRHLQQNDSVVVTHRDCAKER</sequence>
<dbReference type="Pfam" id="PF22740">
    <property type="entry name" value="PapZ_C"/>
    <property type="match status" value="1"/>
</dbReference>
<name>A0A292YDZ7_9BACL</name>